<dbReference type="FunFam" id="1.20.1720.10:FF:000009">
    <property type="entry name" value="MFS multidrug transporter"/>
    <property type="match status" value="1"/>
</dbReference>
<dbReference type="GO" id="GO:0140115">
    <property type="term" value="P:export across plasma membrane"/>
    <property type="evidence" value="ECO:0007669"/>
    <property type="project" value="UniProtKB-ARBA"/>
</dbReference>
<feature type="transmembrane region" description="Helical" evidence="7">
    <location>
        <begin position="417"/>
        <end position="435"/>
    </location>
</feature>
<dbReference type="PANTHER" id="PTHR23502:SF51">
    <property type="entry name" value="QUINIDINE RESISTANCE PROTEIN 1-RELATED"/>
    <property type="match status" value="1"/>
</dbReference>
<sequence length="563" mass="61030">MDSISTHRAQGLFDSANGPLSPTSLHSAVQEASPSSMDATGGNDIEAQKSTAGPVTKTQSAGPPYSIYTHRQKNFIVLMSCLGGLFSPLSSSSILPALPVLASTYATSVPVINLSVTVFMVLQAIAPSLTGDLADMAGRRPAYISSFLFILAANIGLALQSNLVAFYILRCLQSVGSSGTYSLNSGVVADICTTAERGKYMGAAQSGIMLGPALSPVIGGILTEYLGWRAIFWFLFIIAGVYLSVFAVFVPETARKIVGNGSLPPTVWFNRSVLNYLARRREVKSWTLKEIAVKRKEAEELVAKRQLRWPNPFKTLRIVAEKDCACIMFTVAIVYASWYTVTTTLGTSVRSIYGLTTLQAGLCYLPFGAGGALAVYVNGRLLDWNYSRTCRRLGLSVNKRKGADLANFPIEMARLDWVWSQLYIGCGALVAYGWTLRPEAHLAAPLVLTFLIGVFMTTTYNSLNILLVDLYPDSPSTASAASNFTRCLMGAAGSAVIEPMISRMGSGWAFTLVGLIVVVASPMLYVVRRWGPVWREERRIKMANRKEEKEAAGDANARPNEKK</sequence>
<dbReference type="GO" id="GO:0005886">
    <property type="term" value="C:plasma membrane"/>
    <property type="evidence" value="ECO:0007669"/>
    <property type="project" value="TreeGrafter"/>
</dbReference>
<evidence type="ECO:0000256" key="4">
    <source>
        <dbReference type="ARBA" id="ARBA00022989"/>
    </source>
</evidence>
<feature type="domain" description="Major facilitator superfamily (MFS) profile" evidence="8">
    <location>
        <begin position="76"/>
        <end position="532"/>
    </location>
</feature>
<feature type="compositionally biased region" description="Polar residues" evidence="6">
    <location>
        <begin position="18"/>
        <end position="38"/>
    </location>
</feature>
<keyword evidence="2" id="KW-0813">Transport</keyword>
<dbReference type="OrthoDB" id="440553at2759"/>
<feature type="region of interest" description="Disordered" evidence="6">
    <location>
        <begin position="544"/>
        <end position="563"/>
    </location>
</feature>
<dbReference type="InterPro" id="IPR036259">
    <property type="entry name" value="MFS_trans_sf"/>
</dbReference>
<dbReference type="InterPro" id="IPR005829">
    <property type="entry name" value="Sugar_transporter_CS"/>
</dbReference>
<feature type="transmembrane region" description="Helical" evidence="7">
    <location>
        <begin position="324"/>
        <end position="341"/>
    </location>
</feature>
<keyword evidence="10" id="KW-1185">Reference proteome</keyword>
<evidence type="ECO:0000313" key="9">
    <source>
        <dbReference type="EMBL" id="CAF9935788.1"/>
    </source>
</evidence>
<evidence type="ECO:0000256" key="2">
    <source>
        <dbReference type="ARBA" id="ARBA00022448"/>
    </source>
</evidence>
<comment type="caution">
    <text evidence="9">The sequence shown here is derived from an EMBL/GenBank/DDBJ whole genome shotgun (WGS) entry which is preliminary data.</text>
</comment>
<keyword evidence="4 7" id="KW-1133">Transmembrane helix</keyword>
<gene>
    <name evidence="9" type="ORF">IMSHALPRED_010351</name>
</gene>
<feature type="compositionally biased region" description="Polar residues" evidence="6">
    <location>
        <begin position="48"/>
        <end position="61"/>
    </location>
</feature>
<dbReference type="InterPro" id="IPR011701">
    <property type="entry name" value="MFS"/>
</dbReference>
<keyword evidence="3 7" id="KW-0812">Transmembrane</keyword>
<evidence type="ECO:0000256" key="5">
    <source>
        <dbReference type="ARBA" id="ARBA00023136"/>
    </source>
</evidence>
<dbReference type="PROSITE" id="PS00216">
    <property type="entry name" value="SUGAR_TRANSPORT_1"/>
    <property type="match status" value="1"/>
</dbReference>
<feature type="region of interest" description="Disordered" evidence="6">
    <location>
        <begin position="11"/>
        <end position="63"/>
    </location>
</feature>
<dbReference type="GO" id="GO:0042908">
    <property type="term" value="P:xenobiotic transport"/>
    <property type="evidence" value="ECO:0007669"/>
    <property type="project" value="UniProtKB-ARBA"/>
</dbReference>
<proteinExistence type="predicted"/>
<dbReference type="Pfam" id="PF07690">
    <property type="entry name" value="MFS_1"/>
    <property type="match status" value="1"/>
</dbReference>
<dbReference type="GO" id="GO:0022857">
    <property type="term" value="F:transmembrane transporter activity"/>
    <property type="evidence" value="ECO:0007669"/>
    <property type="project" value="InterPro"/>
</dbReference>
<protein>
    <recommendedName>
        <fullName evidence="8">Major facilitator superfamily (MFS) profile domain-containing protein</fullName>
    </recommendedName>
</protein>
<dbReference type="SUPFAM" id="SSF103473">
    <property type="entry name" value="MFS general substrate transporter"/>
    <property type="match status" value="1"/>
</dbReference>
<feature type="transmembrane region" description="Helical" evidence="7">
    <location>
        <begin position="75"/>
        <end position="98"/>
    </location>
</feature>
<feature type="transmembrane region" description="Helical" evidence="7">
    <location>
        <begin position="230"/>
        <end position="250"/>
    </location>
</feature>
<accession>A0A8H3G9Y5</accession>
<evidence type="ECO:0000256" key="7">
    <source>
        <dbReference type="SAM" id="Phobius"/>
    </source>
</evidence>
<dbReference type="AlphaFoldDB" id="A0A8H3G9Y5"/>
<feature type="transmembrane region" description="Helical" evidence="7">
    <location>
        <begin position="147"/>
        <end position="169"/>
    </location>
</feature>
<dbReference type="InterPro" id="IPR020846">
    <property type="entry name" value="MFS_dom"/>
</dbReference>
<feature type="transmembrane region" description="Helical" evidence="7">
    <location>
        <begin position="508"/>
        <end position="527"/>
    </location>
</feature>
<dbReference type="Gene3D" id="1.20.1250.20">
    <property type="entry name" value="MFS general substrate transporter like domains"/>
    <property type="match status" value="1"/>
</dbReference>
<name>A0A8H3G9Y5_9LECA</name>
<evidence type="ECO:0000256" key="6">
    <source>
        <dbReference type="SAM" id="MobiDB-lite"/>
    </source>
</evidence>
<evidence type="ECO:0000313" key="10">
    <source>
        <dbReference type="Proteomes" id="UP000664534"/>
    </source>
</evidence>
<evidence type="ECO:0000259" key="8">
    <source>
        <dbReference type="PROSITE" id="PS50850"/>
    </source>
</evidence>
<dbReference type="EMBL" id="CAJPDT010000086">
    <property type="protein sequence ID" value="CAF9935788.1"/>
    <property type="molecule type" value="Genomic_DNA"/>
</dbReference>
<organism evidence="9 10">
    <name type="scientific">Imshaugia aleurites</name>
    <dbReference type="NCBI Taxonomy" id="172621"/>
    <lineage>
        <taxon>Eukaryota</taxon>
        <taxon>Fungi</taxon>
        <taxon>Dikarya</taxon>
        <taxon>Ascomycota</taxon>
        <taxon>Pezizomycotina</taxon>
        <taxon>Lecanoromycetes</taxon>
        <taxon>OSLEUM clade</taxon>
        <taxon>Lecanoromycetidae</taxon>
        <taxon>Lecanorales</taxon>
        <taxon>Lecanorineae</taxon>
        <taxon>Parmeliaceae</taxon>
        <taxon>Imshaugia</taxon>
    </lineage>
</organism>
<comment type="subcellular location">
    <subcellularLocation>
        <location evidence="1">Membrane</location>
        <topology evidence="1">Multi-pass membrane protein</topology>
    </subcellularLocation>
</comment>
<feature type="transmembrane region" description="Helical" evidence="7">
    <location>
        <begin position="104"/>
        <end position="126"/>
    </location>
</feature>
<reference evidence="9" key="1">
    <citation type="submission" date="2021-03" db="EMBL/GenBank/DDBJ databases">
        <authorList>
            <person name="Tagirdzhanova G."/>
        </authorList>
    </citation>
    <scope>NUCLEOTIDE SEQUENCE</scope>
</reference>
<dbReference type="Proteomes" id="UP000664534">
    <property type="component" value="Unassembled WGS sequence"/>
</dbReference>
<evidence type="ECO:0000256" key="3">
    <source>
        <dbReference type="ARBA" id="ARBA00022692"/>
    </source>
</evidence>
<keyword evidence="5 7" id="KW-0472">Membrane</keyword>
<dbReference type="PROSITE" id="PS50850">
    <property type="entry name" value="MFS"/>
    <property type="match status" value="1"/>
</dbReference>
<dbReference type="Gene3D" id="1.20.1720.10">
    <property type="entry name" value="Multidrug resistance protein D"/>
    <property type="match status" value="1"/>
</dbReference>
<evidence type="ECO:0000256" key="1">
    <source>
        <dbReference type="ARBA" id="ARBA00004141"/>
    </source>
</evidence>
<feature type="transmembrane region" description="Helical" evidence="7">
    <location>
        <begin position="442"/>
        <end position="463"/>
    </location>
</feature>
<dbReference type="PANTHER" id="PTHR23502">
    <property type="entry name" value="MAJOR FACILITATOR SUPERFAMILY"/>
    <property type="match status" value="1"/>
</dbReference>